<keyword evidence="3" id="KW-1185">Reference proteome</keyword>
<organism evidence="2 3">
    <name type="scientific">Paramylibacter ulvae</name>
    <dbReference type="NCBI Taxonomy" id="1651968"/>
    <lineage>
        <taxon>Bacteria</taxon>
        <taxon>Pseudomonadati</taxon>
        <taxon>Pseudomonadota</taxon>
        <taxon>Alphaproteobacteria</taxon>
        <taxon>Rhodobacterales</taxon>
        <taxon>Paracoccaceae</taxon>
        <taxon>Paramylibacter</taxon>
    </lineage>
</organism>
<proteinExistence type="predicted"/>
<reference evidence="3" key="1">
    <citation type="journal article" date="2019" name="Int. J. Syst. Evol. Microbiol.">
        <title>The Global Catalogue of Microorganisms (GCM) 10K type strain sequencing project: providing services to taxonomists for standard genome sequencing and annotation.</title>
        <authorList>
            <consortium name="The Broad Institute Genomics Platform"/>
            <consortium name="The Broad Institute Genome Sequencing Center for Infectious Disease"/>
            <person name="Wu L."/>
            <person name="Ma J."/>
        </authorList>
    </citation>
    <scope>NUCLEOTIDE SEQUENCE [LARGE SCALE GENOMIC DNA]</scope>
    <source>
        <strain evidence="3">KCTC 32465</strain>
    </source>
</reference>
<keyword evidence="1" id="KW-0732">Signal</keyword>
<evidence type="ECO:0000313" key="2">
    <source>
        <dbReference type="EMBL" id="GHA49000.1"/>
    </source>
</evidence>
<protein>
    <submittedName>
        <fullName evidence="2">Uncharacterized protein</fullName>
    </submittedName>
</protein>
<evidence type="ECO:0000313" key="3">
    <source>
        <dbReference type="Proteomes" id="UP000634455"/>
    </source>
</evidence>
<evidence type="ECO:0000256" key="1">
    <source>
        <dbReference type="SAM" id="SignalP"/>
    </source>
</evidence>
<dbReference type="Proteomes" id="UP000634455">
    <property type="component" value="Unassembled WGS sequence"/>
</dbReference>
<accession>A0ABQ3CZ86</accession>
<feature type="chain" id="PRO_5045593170" evidence="1">
    <location>
        <begin position="19"/>
        <end position="264"/>
    </location>
</feature>
<dbReference type="EMBL" id="BMZF01000002">
    <property type="protein sequence ID" value="GHA49000.1"/>
    <property type="molecule type" value="Genomic_DNA"/>
</dbReference>
<gene>
    <name evidence="2" type="ORF">GCM10008927_12690</name>
</gene>
<comment type="caution">
    <text evidence="2">The sequence shown here is derived from an EMBL/GenBank/DDBJ whole genome shotgun (WGS) entry which is preliminary data.</text>
</comment>
<sequence>MKKITFLLMSIIPNAVIAAPQTSSVFSGSLVFPNSALPSDDDNLNAETTLTHSVNYGRVLGTADFILYSALFGARDSQDNRFASKQRLSIGAKLRYELFAGAKVAFGARYDMDNRDLSQTRYKRWIATADFDLWKRLNPAKDGDQIVLSGWANLRNSAGRDGARADNWVGQGRFEVAREITRLRHIDPAPSVGVFLGAGFVTDHEGLDYNNKVKIDGGIRLKWPIYDRGNLNLNLRYTADRRYISDETHHGPSISMSWYVPFNF</sequence>
<feature type="signal peptide" evidence="1">
    <location>
        <begin position="1"/>
        <end position="18"/>
    </location>
</feature>
<name>A0ABQ3CZ86_9RHOB</name>